<evidence type="ECO:0000256" key="9">
    <source>
        <dbReference type="ARBA" id="ARBA00022729"/>
    </source>
</evidence>
<evidence type="ECO:0000256" key="2">
    <source>
        <dbReference type="ARBA" id="ARBA00004429"/>
    </source>
</evidence>
<dbReference type="SUPFAM" id="SSF47226">
    <property type="entry name" value="Histidine-containing phosphotransfer domain, HPT domain"/>
    <property type="match status" value="1"/>
</dbReference>
<gene>
    <name evidence="24" type="primary">luxQ</name>
    <name evidence="24" type="ORF">PIN31115_01043</name>
</gene>
<dbReference type="AlphaFoldDB" id="A0A5E4SXX8"/>
<feature type="domain" description="Histidine kinase" evidence="21">
    <location>
        <begin position="320"/>
        <end position="539"/>
    </location>
</feature>
<keyword evidence="6 19" id="KW-0597">Phosphoprotein</keyword>
<dbReference type="EMBL" id="CABPSI010000001">
    <property type="protein sequence ID" value="VVD79603.1"/>
    <property type="molecule type" value="Genomic_DNA"/>
</dbReference>
<dbReference type="InterPro" id="IPR008207">
    <property type="entry name" value="Sig_transdc_His_kin_Hpt_dom"/>
</dbReference>
<dbReference type="SUPFAM" id="SSF47384">
    <property type="entry name" value="Homodimeric domain of signal transducing histidine kinase"/>
    <property type="match status" value="1"/>
</dbReference>
<evidence type="ECO:0000256" key="10">
    <source>
        <dbReference type="ARBA" id="ARBA00022777"/>
    </source>
</evidence>
<dbReference type="InterPro" id="IPR005467">
    <property type="entry name" value="His_kinase_dom"/>
</dbReference>
<evidence type="ECO:0000313" key="24">
    <source>
        <dbReference type="EMBL" id="VVD79603.1"/>
    </source>
</evidence>
<dbReference type="PANTHER" id="PTHR43047:SF64">
    <property type="entry name" value="HISTIDINE KINASE CONTAINING CHEY-HOMOLOGOUS RECEIVER DOMAIN AND PAS DOMAIN-RELATED"/>
    <property type="match status" value="1"/>
</dbReference>
<feature type="domain" description="Response regulatory" evidence="22">
    <location>
        <begin position="566"/>
        <end position="681"/>
    </location>
</feature>
<dbReference type="Gene3D" id="1.10.287.130">
    <property type="match status" value="1"/>
</dbReference>
<keyword evidence="7 24" id="KW-0808">Transferase</keyword>
<dbReference type="Gene3D" id="3.30.565.10">
    <property type="entry name" value="Histidine kinase-like ATPase, C-terminal domain"/>
    <property type="match status" value="1"/>
</dbReference>
<dbReference type="InterPro" id="IPR036641">
    <property type="entry name" value="HPT_dom_sf"/>
</dbReference>
<dbReference type="PRINTS" id="PR00344">
    <property type="entry name" value="BCTRLSENSOR"/>
</dbReference>
<proteinExistence type="predicted"/>
<evidence type="ECO:0000256" key="11">
    <source>
        <dbReference type="ARBA" id="ARBA00022840"/>
    </source>
</evidence>
<keyword evidence="9 20" id="KW-0732">Signal</keyword>
<dbReference type="CDD" id="cd01007">
    <property type="entry name" value="PBP2_BvgS_HisK_like"/>
    <property type="match status" value="1"/>
</dbReference>
<evidence type="ECO:0000256" key="19">
    <source>
        <dbReference type="PROSITE-ProRule" id="PRU00169"/>
    </source>
</evidence>
<evidence type="ECO:0000256" key="13">
    <source>
        <dbReference type="ARBA" id="ARBA00023012"/>
    </source>
</evidence>
<dbReference type="InterPro" id="IPR036890">
    <property type="entry name" value="HATPase_C_sf"/>
</dbReference>
<feature type="chain" id="PRO_5022726040" description="Virulence sensor protein BvgS" evidence="20">
    <location>
        <begin position="22"/>
        <end position="790"/>
    </location>
</feature>
<keyword evidence="11" id="KW-0067">ATP-binding</keyword>
<dbReference type="CDD" id="cd00082">
    <property type="entry name" value="HisKA"/>
    <property type="match status" value="1"/>
</dbReference>
<evidence type="ECO:0000256" key="17">
    <source>
        <dbReference type="ARBA" id="ARBA00070152"/>
    </source>
</evidence>
<dbReference type="SUPFAM" id="SSF52172">
    <property type="entry name" value="CheY-like"/>
    <property type="match status" value="1"/>
</dbReference>
<evidence type="ECO:0000256" key="14">
    <source>
        <dbReference type="ARBA" id="ARBA00023026"/>
    </source>
</evidence>
<dbReference type="InterPro" id="IPR004358">
    <property type="entry name" value="Sig_transdc_His_kin-like_C"/>
</dbReference>
<dbReference type="Proteomes" id="UP000333828">
    <property type="component" value="Unassembled WGS sequence"/>
</dbReference>
<evidence type="ECO:0000259" key="23">
    <source>
        <dbReference type="PROSITE" id="PS50894"/>
    </source>
</evidence>
<dbReference type="InterPro" id="IPR011006">
    <property type="entry name" value="CheY-like_superfamily"/>
</dbReference>
<keyword evidence="11" id="KW-0547">Nucleotide-binding</keyword>
<sequence>MIVGRLLLATLIIFLPTSPVASEPRSFLSDDELHWIREHPVVNFAAEPDWAPIEYVENGTYKGLASEYLRAISDATGLTFRMVSNTASDDRSGAETLAKGVDVLPAISRNLIDRRIADQLDLTPPYFVGTMVGVARDDAPILFDPQGLDGKVVAMKGGGAQEYALRQKHPEIRIKTFKGIDDALDAVADGDVDAAVGLDAVVLPALRNKHYGRLHVSGALSDMKVELAMGVRKDLPLLSSIINKSLAHLTTKQADEMVAKWLVGTGYGQPTTLTILYYYRYESAAIACALLVIGLLALRARKSERRALQSEEQKSRFLAVMSHEIRTPMNGILASIELLGRTNLDHEQRDLVGTANSASQTLLALLDDILDLSKLDANRLVIESVPTDIESSVRSVVRMSELIASRKQLPIVARIDVPHGFDVLTDPIRIRQVLFNLLSNAIKFTERGSITVSVSLRIESRTSLIIVVEDTGIGIPKAVLHTLFQPFVQAESGTARRFGGTGLGLTICRELVDRMGGTITLDSVPDMGTTVTVIIPVDTQPRLPAQEGEQDIPTQSLDHVTHTQHSILVVDDHAVNLKLFSKQLAEIGYQSKLVGSGAEALRSIKHEAFSAVLLDCNLPDMTGYDVAREIRSLGGSDLVIIAVSAATGAAHRAQCIECGMDGVLTKPVRLEEIKSVLDAWLTDKTPSAGKRESEHLDESEDITTLFARTALDDLQRLNAAMTSDNSRDACYFAHRIKGSALTVNQFEIAHAASSLEAALAGGAVVDEIQTLIEVLNNEVEKLCGPPSFRS</sequence>
<keyword evidence="15" id="KW-0472">Membrane</keyword>
<dbReference type="Gene3D" id="1.20.120.160">
    <property type="entry name" value="HPT domain"/>
    <property type="match status" value="1"/>
</dbReference>
<evidence type="ECO:0000256" key="7">
    <source>
        <dbReference type="ARBA" id="ARBA00022679"/>
    </source>
</evidence>
<dbReference type="EC" id="2.7.13.3" evidence="3"/>
<reference evidence="24 25" key="1">
    <citation type="submission" date="2019-08" db="EMBL/GenBank/DDBJ databases">
        <authorList>
            <person name="Peeters C."/>
        </authorList>
    </citation>
    <scope>NUCLEOTIDE SEQUENCE [LARGE SCALE GENOMIC DNA]</scope>
    <source>
        <strain evidence="24 25">LMG 31115</strain>
    </source>
</reference>
<evidence type="ECO:0000256" key="12">
    <source>
        <dbReference type="ARBA" id="ARBA00022989"/>
    </source>
</evidence>
<keyword evidence="4" id="KW-1003">Cell membrane</keyword>
<dbReference type="Pfam" id="PF00072">
    <property type="entry name" value="Response_reg"/>
    <property type="match status" value="1"/>
</dbReference>
<dbReference type="SMART" id="SM00062">
    <property type="entry name" value="PBPb"/>
    <property type="match status" value="1"/>
</dbReference>
<keyword evidence="14" id="KW-0843">Virulence</keyword>
<keyword evidence="10 24" id="KW-0418">Kinase</keyword>
<keyword evidence="8" id="KW-0812">Transmembrane</keyword>
<dbReference type="InterPro" id="IPR001638">
    <property type="entry name" value="Solute-binding_3/MltF_N"/>
</dbReference>
<evidence type="ECO:0000259" key="21">
    <source>
        <dbReference type="PROSITE" id="PS50109"/>
    </source>
</evidence>
<comment type="catalytic activity">
    <reaction evidence="1">
        <text>ATP + protein L-histidine = ADP + protein N-phospho-L-histidine.</text>
        <dbReference type="EC" id="2.7.13.3"/>
    </reaction>
</comment>
<dbReference type="CDD" id="cd16922">
    <property type="entry name" value="HATPase_EvgS-ArcB-TorS-like"/>
    <property type="match status" value="1"/>
</dbReference>
<evidence type="ECO:0000256" key="3">
    <source>
        <dbReference type="ARBA" id="ARBA00012438"/>
    </source>
</evidence>
<dbReference type="FunFam" id="3.30.565.10:FF:000010">
    <property type="entry name" value="Sensor histidine kinase RcsC"/>
    <property type="match status" value="1"/>
</dbReference>
<dbReference type="GO" id="GO:0005886">
    <property type="term" value="C:plasma membrane"/>
    <property type="evidence" value="ECO:0007669"/>
    <property type="project" value="UniProtKB-SubCell"/>
</dbReference>
<feature type="domain" description="HPt" evidence="23">
    <location>
        <begin position="695"/>
        <end position="785"/>
    </location>
</feature>
<dbReference type="PROSITE" id="PS50109">
    <property type="entry name" value="HIS_KIN"/>
    <property type="match status" value="1"/>
</dbReference>
<dbReference type="Pfam" id="PF02518">
    <property type="entry name" value="HATPase_c"/>
    <property type="match status" value="1"/>
</dbReference>
<dbReference type="SMART" id="SM00387">
    <property type="entry name" value="HATPase_c"/>
    <property type="match status" value="1"/>
</dbReference>
<keyword evidence="13" id="KW-0902">Two-component regulatory system</keyword>
<dbReference type="CDD" id="cd17546">
    <property type="entry name" value="REC_hyHK_CKI1_RcsC-like"/>
    <property type="match status" value="1"/>
</dbReference>
<dbReference type="Pfam" id="PF00497">
    <property type="entry name" value="SBP_bac_3"/>
    <property type="match status" value="1"/>
</dbReference>
<feature type="signal peptide" evidence="20">
    <location>
        <begin position="1"/>
        <end position="21"/>
    </location>
</feature>
<evidence type="ECO:0000256" key="6">
    <source>
        <dbReference type="ARBA" id="ARBA00022553"/>
    </source>
</evidence>
<dbReference type="SMART" id="SM00448">
    <property type="entry name" value="REC"/>
    <property type="match status" value="1"/>
</dbReference>
<dbReference type="SUPFAM" id="SSF55874">
    <property type="entry name" value="ATPase domain of HSP90 chaperone/DNA topoisomerase II/histidine kinase"/>
    <property type="match status" value="1"/>
</dbReference>
<evidence type="ECO:0000256" key="5">
    <source>
        <dbReference type="ARBA" id="ARBA00022519"/>
    </source>
</evidence>
<dbReference type="Gene3D" id="3.40.190.10">
    <property type="entry name" value="Periplasmic binding protein-like II"/>
    <property type="match status" value="2"/>
</dbReference>
<dbReference type="RefSeq" id="WP_150683136.1">
    <property type="nucleotide sequence ID" value="NZ_CABPSI010000001.1"/>
</dbReference>
<dbReference type="InterPro" id="IPR036097">
    <property type="entry name" value="HisK_dim/P_sf"/>
</dbReference>
<organism evidence="24 25">
    <name type="scientific">Pandoraea iniqua</name>
    <dbReference type="NCBI Taxonomy" id="2508288"/>
    <lineage>
        <taxon>Bacteria</taxon>
        <taxon>Pseudomonadati</taxon>
        <taxon>Pseudomonadota</taxon>
        <taxon>Betaproteobacteria</taxon>
        <taxon>Burkholderiales</taxon>
        <taxon>Burkholderiaceae</taxon>
        <taxon>Pandoraea</taxon>
    </lineage>
</organism>
<dbReference type="InterPro" id="IPR003594">
    <property type="entry name" value="HATPase_dom"/>
</dbReference>
<keyword evidence="5" id="KW-0997">Cell inner membrane</keyword>
<evidence type="ECO:0000256" key="18">
    <source>
        <dbReference type="PROSITE-ProRule" id="PRU00110"/>
    </source>
</evidence>
<comment type="function">
    <text evidence="16">Member of the two-component regulatory system BvgS/BvgA. Phosphorylates BvgA via a four-step phosphorelay in response to environmental signals.</text>
</comment>
<evidence type="ECO:0000256" key="15">
    <source>
        <dbReference type="ARBA" id="ARBA00023136"/>
    </source>
</evidence>
<dbReference type="Gene3D" id="3.40.50.2300">
    <property type="match status" value="1"/>
</dbReference>
<keyword evidence="12" id="KW-1133">Transmembrane helix</keyword>
<evidence type="ECO:0000256" key="4">
    <source>
        <dbReference type="ARBA" id="ARBA00022475"/>
    </source>
</evidence>
<evidence type="ECO:0000256" key="8">
    <source>
        <dbReference type="ARBA" id="ARBA00022692"/>
    </source>
</evidence>
<protein>
    <recommendedName>
        <fullName evidence="17">Virulence sensor protein BvgS</fullName>
        <ecNumber evidence="3">2.7.13.3</ecNumber>
    </recommendedName>
</protein>
<dbReference type="GO" id="GO:0000155">
    <property type="term" value="F:phosphorelay sensor kinase activity"/>
    <property type="evidence" value="ECO:0007669"/>
    <property type="project" value="InterPro"/>
</dbReference>
<evidence type="ECO:0000259" key="22">
    <source>
        <dbReference type="PROSITE" id="PS50110"/>
    </source>
</evidence>
<dbReference type="InterPro" id="IPR003661">
    <property type="entry name" value="HisK_dim/P_dom"/>
</dbReference>
<dbReference type="PROSITE" id="PS50110">
    <property type="entry name" value="RESPONSE_REGULATORY"/>
    <property type="match status" value="1"/>
</dbReference>
<evidence type="ECO:0000256" key="1">
    <source>
        <dbReference type="ARBA" id="ARBA00000085"/>
    </source>
</evidence>
<dbReference type="PANTHER" id="PTHR43047">
    <property type="entry name" value="TWO-COMPONENT HISTIDINE PROTEIN KINASE"/>
    <property type="match status" value="1"/>
</dbReference>
<feature type="modified residue" description="Phosphohistidine" evidence="18">
    <location>
        <position position="734"/>
    </location>
</feature>
<comment type="subcellular location">
    <subcellularLocation>
        <location evidence="2">Cell inner membrane</location>
        <topology evidence="2">Multi-pass membrane protein</topology>
    </subcellularLocation>
</comment>
<name>A0A5E4SXX8_9BURK</name>
<evidence type="ECO:0000313" key="25">
    <source>
        <dbReference type="Proteomes" id="UP000333828"/>
    </source>
</evidence>
<dbReference type="SMART" id="SM00388">
    <property type="entry name" value="HisKA"/>
    <property type="match status" value="1"/>
</dbReference>
<keyword evidence="25" id="KW-1185">Reference proteome</keyword>
<evidence type="ECO:0000256" key="16">
    <source>
        <dbReference type="ARBA" id="ARBA00058004"/>
    </source>
</evidence>
<dbReference type="InterPro" id="IPR001789">
    <property type="entry name" value="Sig_transdc_resp-reg_receiver"/>
</dbReference>
<accession>A0A5E4SXX8</accession>
<dbReference type="PROSITE" id="PS50894">
    <property type="entry name" value="HPT"/>
    <property type="match status" value="1"/>
</dbReference>
<dbReference type="SUPFAM" id="SSF53850">
    <property type="entry name" value="Periplasmic binding protein-like II"/>
    <property type="match status" value="1"/>
</dbReference>
<dbReference type="Pfam" id="PF00512">
    <property type="entry name" value="HisKA"/>
    <property type="match status" value="1"/>
</dbReference>
<feature type="modified residue" description="4-aspartylphosphate" evidence="19">
    <location>
        <position position="615"/>
    </location>
</feature>
<evidence type="ECO:0000256" key="20">
    <source>
        <dbReference type="SAM" id="SignalP"/>
    </source>
</evidence>
<dbReference type="Pfam" id="PF01627">
    <property type="entry name" value="Hpt"/>
    <property type="match status" value="1"/>
</dbReference>